<protein>
    <submittedName>
        <fullName evidence="2">Uncharacterized protein</fullName>
    </submittedName>
</protein>
<dbReference type="EMBL" id="JACHNF010000001">
    <property type="protein sequence ID" value="MBB5983631.1"/>
    <property type="molecule type" value="Genomic_DNA"/>
</dbReference>
<accession>A0A841E083</accession>
<sequence>MTPNHQPLTPRRLPTPSPHPTTGTRRTCAGPPCTTSDASSRCAELLRRSVSGCRNRMRPADRAVGGAAGLPVEVQGCPLEFPGGNPAFQGAATQLEGCAGWRAKVQYMLRAQAGRAQRSRMCVLTTWHLQYVRHLTFVRYLEIVSRLQYARRIQYVRRLQVVAGGVEQGQRGWGTCNGSVGWGVPGVMGGRGGWRVRGEGWFGGDGLGFWVEGLG</sequence>
<evidence type="ECO:0000313" key="2">
    <source>
        <dbReference type="EMBL" id="MBB5983631.1"/>
    </source>
</evidence>
<organism evidence="2 3">
    <name type="scientific">Kribbella solani</name>
    <dbReference type="NCBI Taxonomy" id="236067"/>
    <lineage>
        <taxon>Bacteria</taxon>
        <taxon>Bacillati</taxon>
        <taxon>Actinomycetota</taxon>
        <taxon>Actinomycetes</taxon>
        <taxon>Propionibacteriales</taxon>
        <taxon>Kribbellaceae</taxon>
        <taxon>Kribbella</taxon>
    </lineage>
</organism>
<proteinExistence type="predicted"/>
<reference evidence="2 3" key="1">
    <citation type="submission" date="2020-08" db="EMBL/GenBank/DDBJ databases">
        <title>Sequencing the genomes of 1000 actinobacteria strains.</title>
        <authorList>
            <person name="Klenk H.-P."/>
        </authorList>
    </citation>
    <scope>NUCLEOTIDE SEQUENCE [LARGE SCALE GENOMIC DNA]</scope>
    <source>
        <strain evidence="2 3">DSM 17294</strain>
    </source>
</reference>
<keyword evidence="3" id="KW-1185">Reference proteome</keyword>
<name>A0A841E083_9ACTN</name>
<dbReference type="AlphaFoldDB" id="A0A841E083"/>
<comment type="caution">
    <text evidence="2">The sequence shown here is derived from an EMBL/GenBank/DDBJ whole genome shotgun (WGS) entry which is preliminary data.</text>
</comment>
<dbReference type="Proteomes" id="UP000558997">
    <property type="component" value="Unassembled WGS sequence"/>
</dbReference>
<gene>
    <name evidence="2" type="ORF">HDA44_006972</name>
</gene>
<feature type="region of interest" description="Disordered" evidence="1">
    <location>
        <begin position="1"/>
        <end position="38"/>
    </location>
</feature>
<evidence type="ECO:0000313" key="3">
    <source>
        <dbReference type="Proteomes" id="UP000558997"/>
    </source>
</evidence>
<evidence type="ECO:0000256" key="1">
    <source>
        <dbReference type="SAM" id="MobiDB-lite"/>
    </source>
</evidence>